<dbReference type="AlphaFoldDB" id="A0A0D3G707"/>
<protein>
    <submittedName>
        <fullName evidence="2">Uncharacterized protein</fullName>
    </submittedName>
</protein>
<evidence type="ECO:0000313" key="3">
    <source>
        <dbReference type="Proteomes" id="UP000026960"/>
    </source>
</evidence>
<evidence type="ECO:0000313" key="2">
    <source>
        <dbReference type="EnsemblPlants" id="OBART05G14520.5"/>
    </source>
</evidence>
<dbReference type="Gramene" id="OBART05G14520.5">
    <property type="protein sequence ID" value="OBART05G14520.5"/>
    <property type="gene ID" value="OBART05G14520"/>
</dbReference>
<name>A0A0D3G707_9ORYZ</name>
<accession>A0A0D3G707</accession>
<dbReference type="Proteomes" id="UP000026960">
    <property type="component" value="Chromosome 5"/>
</dbReference>
<keyword evidence="3" id="KW-1185">Reference proteome</keyword>
<sequence>MGRHCGPPICWMRVSRARSWPSVPIRRPGVAVAEIPVLVFCSVASALRSGGGGGGENPVPAAARRQPCSLLQRPYAFWSQISSERRKPDLRGRRKSRHGTAAMAPQPPPATIWRPGVLKTYHESFAGDLELVPCKPEVVRGLRYDSLLLAGHDRIATMMCV</sequence>
<dbReference type="EnsemblPlants" id="OBART05G14520.5">
    <property type="protein sequence ID" value="OBART05G14520.5"/>
    <property type="gene ID" value="OBART05G14520"/>
</dbReference>
<dbReference type="HOGENOM" id="CLU_1646293_0_0_1"/>
<organism evidence="2">
    <name type="scientific">Oryza barthii</name>
    <dbReference type="NCBI Taxonomy" id="65489"/>
    <lineage>
        <taxon>Eukaryota</taxon>
        <taxon>Viridiplantae</taxon>
        <taxon>Streptophyta</taxon>
        <taxon>Embryophyta</taxon>
        <taxon>Tracheophyta</taxon>
        <taxon>Spermatophyta</taxon>
        <taxon>Magnoliopsida</taxon>
        <taxon>Liliopsida</taxon>
        <taxon>Poales</taxon>
        <taxon>Poaceae</taxon>
        <taxon>BOP clade</taxon>
        <taxon>Oryzoideae</taxon>
        <taxon>Oryzeae</taxon>
        <taxon>Oryzinae</taxon>
        <taxon>Oryza</taxon>
    </lineage>
</organism>
<proteinExistence type="predicted"/>
<reference evidence="2" key="2">
    <citation type="submission" date="2015-03" db="UniProtKB">
        <authorList>
            <consortium name="EnsemblPlants"/>
        </authorList>
    </citation>
    <scope>IDENTIFICATION</scope>
</reference>
<feature type="region of interest" description="Disordered" evidence="1">
    <location>
        <begin position="86"/>
        <end position="109"/>
    </location>
</feature>
<evidence type="ECO:0000256" key="1">
    <source>
        <dbReference type="SAM" id="MobiDB-lite"/>
    </source>
</evidence>
<reference evidence="2" key="1">
    <citation type="journal article" date="2009" name="Rice">
        <title>De Novo Next Generation Sequencing of Plant Genomes.</title>
        <authorList>
            <person name="Rounsley S."/>
            <person name="Marri P.R."/>
            <person name="Yu Y."/>
            <person name="He R."/>
            <person name="Sisneros N."/>
            <person name="Goicoechea J.L."/>
            <person name="Lee S.J."/>
            <person name="Angelova A."/>
            <person name="Kudrna D."/>
            <person name="Luo M."/>
            <person name="Affourtit J."/>
            <person name="Desany B."/>
            <person name="Knight J."/>
            <person name="Niazi F."/>
            <person name="Egholm M."/>
            <person name="Wing R.A."/>
        </authorList>
    </citation>
    <scope>NUCLEOTIDE SEQUENCE [LARGE SCALE GENOMIC DNA]</scope>
    <source>
        <strain evidence="2">cv. IRGC 105608</strain>
    </source>
</reference>